<dbReference type="Proteomes" id="UP000288805">
    <property type="component" value="Unassembled WGS sequence"/>
</dbReference>
<comment type="caution">
    <text evidence="1">The sequence shown here is derived from an EMBL/GenBank/DDBJ whole genome shotgun (WGS) entry which is preliminary data.</text>
</comment>
<reference evidence="1 2" key="1">
    <citation type="journal article" date="2018" name="PLoS Genet.">
        <title>Population sequencing reveals clonal diversity and ancestral inbreeding in the grapevine cultivar Chardonnay.</title>
        <authorList>
            <person name="Roach M.J."/>
            <person name="Johnson D.L."/>
            <person name="Bohlmann J."/>
            <person name="van Vuuren H.J."/>
            <person name="Jones S.J."/>
            <person name="Pretorius I.S."/>
            <person name="Schmidt S.A."/>
            <person name="Borneman A.R."/>
        </authorList>
    </citation>
    <scope>NUCLEOTIDE SEQUENCE [LARGE SCALE GENOMIC DNA]</scope>
    <source>
        <strain evidence="2">cv. Chardonnay</strain>
        <tissue evidence="1">Leaf</tissue>
    </source>
</reference>
<dbReference type="AlphaFoldDB" id="A0A438I3J1"/>
<dbReference type="EMBL" id="QGNW01000148">
    <property type="protein sequence ID" value="RVW91268.1"/>
    <property type="molecule type" value="Genomic_DNA"/>
</dbReference>
<proteinExistence type="predicted"/>
<gene>
    <name evidence="1" type="ORF">CK203_031742</name>
</gene>
<accession>A0A438I3J1</accession>
<name>A0A438I3J1_VITVI</name>
<sequence length="120" mass="13570">MGLNLEFGSEDVARLEEAFSVDEEFMKDEVMGFFRKFHEHGRFGIKARGSSFALSICDWDGALSSLINKAGENLEVLALELGCKVGMLPSSYLELPWVLHINLMAVWDGVEERFRKRLAL</sequence>
<evidence type="ECO:0000313" key="1">
    <source>
        <dbReference type="EMBL" id="RVW91268.1"/>
    </source>
</evidence>
<evidence type="ECO:0000313" key="2">
    <source>
        <dbReference type="Proteomes" id="UP000288805"/>
    </source>
</evidence>
<organism evidence="1 2">
    <name type="scientific">Vitis vinifera</name>
    <name type="common">Grape</name>
    <dbReference type="NCBI Taxonomy" id="29760"/>
    <lineage>
        <taxon>Eukaryota</taxon>
        <taxon>Viridiplantae</taxon>
        <taxon>Streptophyta</taxon>
        <taxon>Embryophyta</taxon>
        <taxon>Tracheophyta</taxon>
        <taxon>Spermatophyta</taxon>
        <taxon>Magnoliopsida</taxon>
        <taxon>eudicotyledons</taxon>
        <taxon>Gunneridae</taxon>
        <taxon>Pentapetalae</taxon>
        <taxon>rosids</taxon>
        <taxon>Vitales</taxon>
        <taxon>Vitaceae</taxon>
        <taxon>Viteae</taxon>
        <taxon>Vitis</taxon>
    </lineage>
</organism>
<protein>
    <submittedName>
        <fullName evidence="1">Uncharacterized protein</fullName>
    </submittedName>
</protein>